<protein>
    <submittedName>
        <fullName evidence="2">Uncharacterized protein</fullName>
    </submittedName>
</protein>
<comment type="caution">
    <text evidence="2">The sequence shown here is derived from an EMBL/GenBank/DDBJ whole genome shotgun (WGS) entry which is preliminary data.</text>
</comment>
<evidence type="ECO:0000313" key="1">
    <source>
        <dbReference type="EMBL" id="KKK61257.1"/>
    </source>
</evidence>
<dbReference type="AlphaFoldDB" id="A0A0F8Z7V0"/>
<gene>
    <name evidence="2" type="ORF">LCGC14_3003960</name>
    <name evidence="1" type="ORF">LCGC14_3016150</name>
</gene>
<sequence length="203" mass="23239">MSPDKDPDREDINRFVKEADDKLGKFTSILEKFGLDIITKMGQTNVKINTLTGKIDELSKATIDVKALLPQLTNVIENQKILEAELDLIRTLIQRSNISFQNKEGNSGAIERDTSATDKKDLIIEQFNSLMRYLEENSDPEHIITRLESIKKDIYVFTGGHRILYEIGQFNNKLNGIKSLSEVKRDKLKEKIIFWINKLSVKG</sequence>
<dbReference type="EMBL" id="LAZR01061974">
    <property type="protein sequence ID" value="KKK62474.1"/>
    <property type="molecule type" value="Genomic_DNA"/>
</dbReference>
<organism evidence="2">
    <name type="scientific">marine sediment metagenome</name>
    <dbReference type="NCBI Taxonomy" id="412755"/>
    <lineage>
        <taxon>unclassified sequences</taxon>
        <taxon>metagenomes</taxon>
        <taxon>ecological metagenomes</taxon>
    </lineage>
</organism>
<evidence type="ECO:0000313" key="2">
    <source>
        <dbReference type="EMBL" id="KKK62474.1"/>
    </source>
</evidence>
<accession>A0A0F8Z7V0</accession>
<name>A0A0F8Z7V0_9ZZZZ</name>
<proteinExistence type="predicted"/>
<dbReference type="EMBL" id="LAZR01062566">
    <property type="protein sequence ID" value="KKK61257.1"/>
    <property type="molecule type" value="Genomic_DNA"/>
</dbReference>
<reference evidence="2" key="1">
    <citation type="journal article" date="2015" name="Nature">
        <title>Complex archaea that bridge the gap between prokaryotes and eukaryotes.</title>
        <authorList>
            <person name="Spang A."/>
            <person name="Saw J.H."/>
            <person name="Jorgensen S.L."/>
            <person name="Zaremba-Niedzwiedzka K."/>
            <person name="Martijn J."/>
            <person name="Lind A.E."/>
            <person name="van Eijk R."/>
            <person name="Schleper C."/>
            <person name="Guy L."/>
            <person name="Ettema T.J."/>
        </authorList>
    </citation>
    <scope>NUCLEOTIDE SEQUENCE</scope>
</reference>